<comment type="caution">
    <text evidence="1">The sequence shown here is derived from an EMBL/GenBank/DDBJ whole genome shotgun (WGS) entry which is preliminary data.</text>
</comment>
<accession>A0ABV0NHV9</accession>
<proteinExistence type="predicted"/>
<reference evidence="1 2" key="1">
    <citation type="submission" date="2021-06" db="EMBL/GenBank/DDBJ databases">
        <authorList>
            <person name="Palmer J.M."/>
        </authorList>
    </citation>
    <scope>NUCLEOTIDE SEQUENCE [LARGE SCALE GENOMIC DNA]</scope>
    <source>
        <strain evidence="1 2">GA_2019</strain>
        <tissue evidence="1">Muscle</tissue>
    </source>
</reference>
<evidence type="ECO:0000313" key="2">
    <source>
        <dbReference type="Proteomes" id="UP001476798"/>
    </source>
</evidence>
<organism evidence="1 2">
    <name type="scientific">Goodea atripinnis</name>
    <dbReference type="NCBI Taxonomy" id="208336"/>
    <lineage>
        <taxon>Eukaryota</taxon>
        <taxon>Metazoa</taxon>
        <taxon>Chordata</taxon>
        <taxon>Craniata</taxon>
        <taxon>Vertebrata</taxon>
        <taxon>Euteleostomi</taxon>
        <taxon>Actinopterygii</taxon>
        <taxon>Neopterygii</taxon>
        <taxon>Teleostei</taxon>
        <taxon>Neoteleostei</taxon>
        <taxon>Acanthomorphata</taxon>
        <taxon>Ovalentaria</taxon>
        <taxon>Atherinomorphae</taxon>
        <taxon>Cyprinodontiformes</taxon>
        <taxon>Goodeidae</taxon>
        <taxon>Goodea</taxon>
    </lineage>
</organism>
<dbReference type="EMBL" id="JAHRIO010039989">
    <property type="protein sequence ID" value="MEQ2170444.1"/>
    <property type="molecule type" value="Genomic_DNA"/>
</dbReference>
<dbReference type="Proteomes" id="UP001476798">
    <property type="component" value="Unassembled WGS sequence"/>
</dbReference>
<protein>
    <submittedName>
        <fullName evidence="1">Uncharacterized protein</fullName>
    </submittedName>
</protein>
<keyword evidence="2" id="KW-1185">Reference proteome</keyword>
<evidence type="ECO:0000313" key="1">
    <source>
        <dbReference type="EMBL" id="MEQ2170444.1"/>
    </source>
</evidence>
<sequence length="225" mass="24749">MKSGCEKEEEYKLKQGIGETVVLEQLRGDRKGKAQTRGDFFLRVSQQQSPLPRSGCSAVPRRTIMDNRPVPRRRTGAVRHLLQLACVLLACSSQLLMAEANSWWSLGLTPIQRPEMYIIGAQPLCSQLSGLSQTLEKKHQLQSSVAPVLWVSVLDHHPARLKSQQAMGRATSNQQVSVKSAAGGQSVGEPRCLLLFSLPLRIDGGLCPPGLYGGVRQPIVPRLFF</sequence>
<gene>
    <name evidence="1" type="ORF">GOODEAATRI_000313</name>
</gene>
<name>A0ABV0NHV9_9TELE</name>